<reference evidence="3" key="1">
    <citation type="journal article" date="2018" name="Algal Res.">
        <title>Characterization of plant carbon substrate utilization by Auxenochlorella protothecoides.</title>
        <authorList>
            <person name="Vogler B.W."/>
            <person name="Starkenburg S.R."/>
            <person name="Sudasinghe N."/>
            <person name="Schambach J.Y."/>
            <person name="Rollin J.A."/>
            <person name="Pattathil S."/>
            <person name="Barry A.N."/>
        </authorList>
    </citation>
    <scope>NUCLEOTIDE SEQUENCE [LARGE SCALE GENOMIC DNA]</scope>
    <source>
        <strain evidence="3">UTEX 25</strain>
    </source>
</reference>
<evidence type="ECO:0000313" key="3">
    <source>
        <dbReference type="Proteomes" id="UP000279271"/>
    </source>
</evidence>
<gene>
    <name evidence="2" type="ORF">APUTEX25_004594</name>
</gene>
<dbReference type="InterPro" id="IPR021771">
    <property type="entry name" value="Triacylglycerol_lipase_N"/>
</dbReference>
<organism evidence="2 3">
    <name type="scientific">Auxenochlorella protothecoides</name>
    <name type="common">Green microalga</name>
    <name type="synonym">Chlorella protothecoides</name>
    <dbReference type="NCBI Taxonomy" id="3075"/>
    <lineage>
        <taxon>Eukaryota</taxon>
        <taxon>Viridiplantae</taxon>
        <taxon>Chlorophyta</taxon>
        <taxon>core chlorophytes</taxon>
        <taxon>Trebouxiophyceae</taxon>
        <taxon>Chlorellales</taxon>
        <taxon>Chlorellaceae</taxon>
        <taxon>Auxenochlorella</taxon>
    </lineage>
</organism>
<dbReference type="Pfam" id="PF11815">
    <property type="entry name" value="DUF3336"/>
    <property type="match status" value="1"/>
</dbReference>
<comment type="caution">
    <text evidence="2">The sequence shown here is derived from an EMBL/GenBank/DDBJ whole genome shotgun (WGS) entry which is preliminary data.</text>
</comment>
<dbReference type="GO" id="GO:0004806">
    <property type="term" value="F:triacylglycerol lipase activity"/>
    <property type="evidence" value="ECO:0007669"/>
    <property type="project" value="InterPro"/>
</dbReference>
<feature type="domain" description="Triacylglycerol lipase N-terminal" evidence="1">
    <location>
        <begin position="132"/>
        <end position="235"/>
    </location>
</feature>
<protein>
    <recommendedName>
        <fullName evidence="1">Triacylglycerol lipase N-terminal domain-containing protein</fullName>
    </recommendedName>
</protein>
<dbReference type="GO" id="GO:0006629">
    <property type="term" value="P:lipid metabolic process"/>
    <property type="evidence" value="ECO:0007669"/>
    <property type="project" value="InterPro"/>
</dbReference>
<sequence length="262" mass="28850">MKAQGKSAGLGSPPSPAPSSVSVTRLLLNVSLARIVLSLSGILNPVQNLVSGQLLLGVSVWQVTRDLLRRALYVLGYLSAPVQLAWLQSLSRYSLVNVRRWHVAAAACVGYGVVQGVRRRLADARDEGARVRARLALRMSEAKSYFEWSVLATKLDAARGADPAARRRAEARLYDRRLLREKVAHLRKVRALGTLGEQMFALRADLLRDLGGMTSPDLHDLFPVCPEPIREYIEERRGSRRLCGSLESCPCGLHTPRSPPPT</sequence>
<dbReference type="Proteomes" id="UP000279271">
    <property type="component" value="Unassembled WGS sequence"/>
</dbReference>
<evidence type="ECO:0000259" key="1">
    <source>
        <dbReference type="Pfam" id="PF11815"/>
    </source>
</evidence>
<name>A0A3M7L2C7_AUXPR</name>
<accession>A0A3M7L2C7</accession>
<dbReference type="AlphaFoldDB" id="A0A3M7L2C7"/>
<dbReference type="EMBL" id="QOKY01000154">
    <property type="protein sequence ID" value="RMZ56170.1"/>
    <property type="molecule type" value="Genomic_DNA"/>
</dbReference>
<evidence type="ECO:0000313" key="2">
    <source>
        <dbReference type="EMBL" id="RMZ56170.1"/>
    </source>
</evidence>
<proteinExistence type="predicted"/>